<reference evidence="8 9" key="1">
    <citation type="submission" date="2019-05" db="EMBL/GenBank/DDBJ databases">
        <title>Draft genome sequence of Nonomuraea zeae DSM 100528.</title>
        <authorList>
            <person name="Saricaoglu S."/>
            <person name="Isik K."/>
        </authorList>
    </citation>
    <scope>NUCLEOTIDE SEQUENCE [LARGE SCALE GENOMIC DNA]</scope>
    <source>
        <strain evidence="8 9">DSM 100528</strain>
    </source>
</reference>
<dbReference type="PRINTS" id="PR00038">
    <property type="entry name" value="HTHLUXR"/>
</dbReference>
<dbReference type="GO" id="GO:0003677">
    <property type="term" value="F:DNA binding"/>
    <property type="evidence" value="ECO:0007669"/>
    <property type="project" value="UniProtKB-KW"/>
</dbReference>
<dbReference type="InterPro" id="IPR011006">
    <property type="entry name" value="CheY-like_superfamily"/>
</dbReference>
<evidence type="ECO:0000313" key="9">
    <source>
        <dbReference type="Proteomes" id="UP000306628"/>
    </source>
</evidence>
<dbReference type="GO" id="GO:0006355">
    <property type="term" value="P:regulation of DNA-templated transcription"/>
    <property type="evidence" value="ECO:0007669"/>
    <property type="project" value="InterPro"/>
</dbReference>
<dbReference type="SUPFAM" id="SSF46894">
    <property type="entry name" value="C-terminal effector domain of the bipartite response regulators"/>
    <property type="match status" value="1"/>
</dbReference>
<evidence type="ECO:0000313" key="8">
    <source>
        <dbReference type="EMBL" id="TMR17726.1"/>
    </source>
</evidence>
<evidence type="ECO:0000256" key="4">
    <source>
        <dbReference type="ARBA" id="ARBA00023163"/>
    </source>
</evidence>
<dbReference type="CDD" id="cd06170">
    <property type="entry name" value="LuxR_C_like"/>
    <property type="match status" value="1"/>
</dbReference>
<dbReference type="PROSITE" id="PS50043">
    <property type="entry name" value="HTH_LUXR_2"/>
    <property type="match status" value="1"/>
</dbReference>
<sequence>MTIRILLTDDQTLLRATFRMLIDANPDMEVVGEAADGAQAVALARTHRPDIVLMDIRMPHVDGLAATTMICAEPDLAATRVLILTTFETDEYVAQALRAGASGFLGKDVSAEALLDGIRTIAAGDALLSPAATRSLITRFLTTPEPGAPTAPDERLAALTPREREVMTLAAEGRSNDEIAEFLVLSTLTVRTHIQRAMTKLQARDRAQLVVIAYQSGLVRPPPRPAP</sequence>
<dbReference type="InterPro" id="IPR016032">
    <property type="entry name" value="Sig_transdc_resp-reg_C-effctor"/>
</dbReference>
<dbReference type="SMART" id="SM00421">
    <property type="entry name" value="HTH_LUXR"/>
    <property type="match status" value="1"/>
</dbReference>
<dbReference type="InterPro" id="IPR039420">
    <property type="entry name" value="WalR-like"/>
</dbReference>
<proteinExistence type="predicted"/>
<evidence type="ECO:0000256" key="5">
    <source>
        <dbReference type="PROSITE-ProRule" id="PRU00169"/>
    </source>
</evidence>
<dbReference type="Proteomes" id="UP000306628">
    <property type="component" value="Unassembled WGS sequence"/>
</dbReference>
<dbReference type="Pfam" id="PF00072">
    <property type="entry name" value="Response_reg"/>
    <property type="match status" value="1"/>
</dbReference>
<dbReference type="GO" id="GO:0000160">
    <property type="term" value="P:phosphorelay signal transduction system"/>
    <property type="evidence" value="ECO:0007669"/>
    <property type="project" value="InterPro"/>
</dbReference>
<keyword evidence="4" id="KW-0804">Transcription</keyword>
<dbReference type="SMART" id="SM00448">
    <property type="entry name" value="REC"/>
    <property type="match status" value="1"/>
</dbReference>
<organism evidence="8 9">
    <name type="scientific">Nonomuraea zeae</name>
    <dbReference type="NCBI Taxonomy" id="1642303"/>
    <lineage>
        <taxon>Bacteria</taxon>
        <taxon>Bacillati</taxon>
        <taxon>Actinomycetota</taxon>
        <taxon>Actinomycetes</taxon>
        <taxon>Streptosporangiales</taxon>
        <taxon>Streptosporangiaceae</taxon>
        <taxon>Nonomuraea</taxon>
    </lineage>
</organism>
<dbReference type="PANTHER" id="PTHR43214">
    <property type="entry name" value="TWO-COMPONENT RESPONSE REGULATOR"/>
    <property type="match status" value="1"/>
</dbReference>
<feature type="modified residue" description="4-aspartylphosphate" evidence="5">
    <location>
        <position position="55"/>
    </location>
</feature>
<evidence type="ECO:0000256" key="3">
    <source>
        <dbReference type="ARBA" id="ARBA00023125"/>
    </source>
</evidence>
<keyword evidence="3" id="KW-0238">DNA-binding</keyword>
<evidence type="ECO:0000259" key="6">
    <source>
        <dbReference type="PROSITE" id="PS50043"/>
    </source>
</evidence>
<dbReference type="CDD" id="cd17535">
    <property type="entry name" value="REC_NarL-like"/>
    <property type="match status" value="1"/>
</dbReference>
<dbReference type="Pfam" id="PF00196">
    <property type="entry name" value="GerE"/>
    <property type="match status" value="1"/>
</dbReference>
<dbReference type="InterPro" id="IPR058245">
    <property type="entry name" value="NreC/VraR/RcsB-like_REC"/>
</dbReference>
<dbReference type="SUPFAM" id="SSF52172">
    <property type="entry name" value="CheY-like"/>
    <property type="match status" value="1"/>
</dbReference>
<name>A0A5S4FFN2_9ACTN</name>
<dbReference type="PROSITE" id="PS50110">
    <property type="entry name" value="RESPONSE_REGULATORY"/>
    <property type="match status" value="1"/>
</dbReference>
<keyword evidence="2" id="KW-0805">Transcription regulation</keyword>
<dbReference type="EMBL" id="VCKX01000352">
    <property type="protein sequence ID" value="TMR17726.1"/>
    <property type="molecule type" value="Genomic_DNA"/>
</dbReference>
<dbReference type="AlphaFoldDB" id="A0A5S4FFN2"/>
<evidence type="ECO:0000256" key="2">
    <source>
        <dbReference type="ARBA" id="ARBA00023015"/>
    </source>
</evidence>
<feature type="domain" description="HTH luxR-type" evidence="6">
    <location>
        <begin position="152"/>
        <end position="217"/>
    </location>
</feature>
<dbReference type="RefSeq" id="WP_138697648.1">
    <property type="nucleotide sequence ID" value="NZ_JBHSAZ010000049.1"/>
</dbReference>
<evidence type="ECO:0000259" key="7">
    <source>
        <dbReference type="PROSITE" id="PS50110"/>
    </source>
</evidence>
<gene>
    <name evidence="8" type="ORF">ETD85_54070</name>
</gene>
<protein>
    <submittedName>
        <fullName evidence="8">Response regulator transcription factor</fullName>
    </submittedName>
</protein>
<comment type="caution">
    <text evidence="8">The sequence shown here is derived from an EMBL/GenBank/DDBJ whole genome shotgun (WGS) entry which is preliminary data.</text>
</comment>
<evidence type="ECO:0000256" key="1">
    <source>
        <dbReference type="ARBA" id="ARBA00022553"/>
    </source>
</evidence>
<dbReference type="Gene3D" id="3.40.50.2300">
    <property type="match status" value="1"/>
</dbReference>
<dbReference type="PANTHER" id="PTHR43214:SF24">
    <property type="entry name" value="TRANSCRIPTIONAL REGULATORY PROTEIN NARL-RELATED"/>
    <property type="match status" value="1"/>
</dbReference>
<dbReference type="InterPro" id="IPR001789">
    <property type="entry name" value="Sig_transdc_resp-reg_receiver"/>
</dbReference>
<feature type="domain" description="Response regulatory" evidence="7">
    <location>
        <begin position="4"/>
        <end position="122"/>
    </location>
</feature>
<dbReference type="OrthoDB" id="3686176at2"/>
<accession>A0A5S4FFN2</accession>
<dbReference type="PROSITE" id="PS00622">
    <property type="entry name" value="HTH_LUXR_1"/>
    <property type="match status" value="1"/>
</dbReference>
<dbReference type="InterPro" id="IPR000792">
    <property type="entry name" value="Tscrpt_reg_LuxR_C"/>
</dbReference>
<keyword evidence="9" id="KW-1185">Reference proteome</keyword>
<keyword evidence="1 5" id="KW-0597">Phosphoprotein</keyword>